<keyword evidence="6" id="KW-0443">Lipid metabolism</keyword>
<dbReference type="RefSeq" id="WP_101359694.1">
    <property type="nucleotide sequence ID" value="NZ_NKXO01000051.1"/>
</dbReference>
<evidence type="ECO:0000313" key="11">
    <source>
        <dbReference type="Proteomes" id="UP000233387"/>
    </source>
</evidence>
<keyword evidence="5" id="KW-0520">NAD</keyword>
<dbReference type="Gene3D" id="1.10.1040.50">
    <property type="match status" value="1"/>
</dbReference>
<dbReference type="CDD" id="cd06558">
    <property type="entry name" value="crotonase-like"/>
    <property type="match status" value="1"/>
</dbReference>
<feature type="domain" description="3-hydroxyacyl-CoA dehydrogenase NAD binding" evidence="9">
    <location>
        <begin position="21"/>
        <end position="219"/>
    </location>
</feature>
<evidence type="ECO:0000256" key="1">
    <source>
        <dbReference type="ARBA" id="ARBA00005005"/>
    </source>
</evidence>
<dbReference type="GO" id="GO:0006635">
    <property type="term" value="P:fatty acid beta-oxidation"/>
    <property type="evidence" value="ECO:0007669"/>
    <property type="project" value="UniProtKB-UniPathway"/>
</dbReference>
<comment type="pathway">
    <text evidence="1">Lipid metabolism; fatty acid beta-oxidation.</text>
</comment>
<dbReference type="InterPro" id="IPR006108">
    <property type="entry name" value="3HC_DH_C"/>
</dbReference>
<evidence type="ECO:0000256" key="5">
    <source>
        <dbReference type="ARBA" id="ARBA00023027"/>
    </source>
</evidence>
<evidence type="ECO:0000256" key="6">
    <source>
        <dbReference type="ARBA" id="ARBA00023098"/>
    </source>
</evidence>
<dbReference type="InterPro" id="IPR036291">
    <property type="entry name" value="NAD(P)-bd_dom_sf"/>
</dbReference>
<dbReference type="UniPathway" id="UPA00659"/>
<evidence type="ECO:0000259" key="8">
    <source>
        <dbReference type="Pfam" id="PF00725"/>
    </source>
</evidence>
<dbReference type="GO" id="GO:0003857">
    <property type="term" value="F:(3S)-3-hydroxyacyl-CoA dehydrogenase (NAD+) activity"/>
    <property type="evidence" value="ECO:0007669"/>
    <property type="project" value="UniProtKB-EC"/>
</dbReference>
<dbReference type="InterPro" id="IPR008927">
    <property type="entry name" value="6-PGluconate_DH-like_C_sf"/>
</dbReference>
<dbReference type="SUPFAM" id="SSF52096">
    <property type="entry name" value="ClpP/crotonase"/>
    <property type="match status" value="1"/>
</dbReference>
<evidence type="ECO:0000256" key="2">
    <source>
        <dbReference type="ARBA" id="ARBA00022832"/>
    </source>
</evidence>
<evidence type="ECO:0000256" key="3">
    <source>
        <dbReference type="ARBA" id="ARBA00022963"/>
    </source>
</evidence>
<evidence type="ECO:0000313" key="10">
    <source>
        <dbReference type="EMBL" id="PKQ66195.1"/>
    </source>
</evidence>
<dbReference type="SUPFAM" id="SSF48179">
    <property type="entry name" value="6-phosphogluconate dehydrogenase C-terminal domain-like"/>
    <property type="match status" value="2"/>
</dbReference>
<dbReference type="GO" id="GO:0070403">
    <property type="term" value="F:NAD+ binding"/>
    <property type="evidence" value="ECO:0007669"/>
    <property type="project" value="InterPro"/>
</dbReference>
<keyword evidence="3" id="KW-0442">Lipid degradation</keyword>
<proteinExistence type="predicted"/>
<dbReference type="InterPro" id="IPR029045">
    <property type="entry name" value="ClpP/crotonase-like_dom_sf"/>
</dbReference>
<organism evidence="10 11">
    <name type="scientific">Raineya orbicola</name>
    <dbReference type="NCBI Taxonomy" id="2016530"/>
    <lineage>
        <taxon>Bacteria</taxon>
        <taxon>Pseudomonadati</taxon>
        <taxon>Bacteroidota</taxon>
        <taxon>Cytophagia</taxon>
        <taxon>Cytophagales</taxon>
        <taxon>Raineyaceae</taxon>
        <taxon>Raineya</taxon>
    </lineage>
</organism>
<accession>A0A2N3I7C7</accession>
<dbReference type="AlphaFoldDB" id="A0A2N3I7C7"/>
<keyword evidence="11" id="KW-1185">Reference proteome</keyword>
<protein>
    <submittedName>
        <fullName evidence="10">3-hydroxyacyl-CoA dehydrogenase, NAD binding domain</fullName>
    </submittedName>
</protein>
<evidence type="ECO:0000259" key="9">
    <source>
        <dbReference type="Pfam" id="PF02737"/>
    </source>
</evidence>
<dbReference type="PANTHER" id="PTHR48075:SF7">
    <property type="entry name" value="3-HYDROXYACYL-COA DEHYDROGENASE-RELATED"/>
    <property type="match status" value="1"/>
</dbReference>
<dbReference type="InterPro" id="IPR006176">
    <property type="entry name" value="3-OHacyl-CoA_DH_NAD-bd"/>
</dbReference>
<dbReference type="EMBL" id="NKXO01000051">
    <property type="protein sequence ID" value="PKQ66195.1"/>
    <property type="molecule type" value="Genomic_DNA"/>
</dbReference>
<dbReference type="SUPFAM" id="SSF51735">
    <property type="entry name" value="NAD(P)-binding Rossmann-fold domains"/>
    <property type="match status" value="1"/>
</dbReference>
<keyword evidence="2" id="KW-0276">Fatty acid metabolism</keyword>
<dbReference type="Proteomes" id="UP000233387">
    <property type="component" value="Unassembled WGS sequence"/>
</dbReference>
<comment type="caution">
    <text evidence="10">The sequence shown here is derived from an EMBL/GenBank/DDBJ whole genome shotgun (WGS) entry which is preliminary data.</text>
</comment>
<reference evidence="10 11" key="1">
    <citation type="submission" date="2017-06" db="EMBL/GenBank/DDBJ databases">
        <title>Raineya orbicola gen. nov., sp. nov. a slightly thermophilic bacterium of the phylum Bacteroidetes and the description of Raineyaceae fam. nov.</title>
        <authorList>
            <person name="Albuquerque L."/>
            <person name="Polonia A.R.M."/>
            <person name="Barroso C."/>
            <person name="Froufe H.J.C."/>
            <person name="Lage O."/>
            <person name="Lobo-Da-Cunha A."/>
            <person name="Egas C."/>
            <person name="Da Costa M.S."/>
        </authorList>
    </citation>
    <scope>NUCLEOTIDE SEQUENCE [LARGE SCALE GENOMIC DNA]</scope>
    <source>
        <strain evidence="10 11">SPSPC-11</strain>
    </source>
</reference>
<dbReference type="Pfam" id="PF00378">
    <property type="entry name" value="ECH_1"/>
    <property type="match status" value="1"/>
</dbReference>
<keyword evidence="4" id="KW-0560">Oxidoreductase</keyword>
<dbReference type="Gene3D" id="3.40.50.720">
    <property type="entry name" value="NAD(P)-binding Rossmann-like Domain"/>
    <property type="match status" value="1"/>
</dbReference>
<evidence type="ECO:0000256" key="7">
    <source>
        <dbReference type="ARBA" id="ARBA00049556"/>
    </source>
</evidence>
<comment type="catalytic activity">
    <reaction evidence="7">
        <text>a (3S)-3-hydroxyacyl-CoA + NAD(+) = a 3-oxoacyl-CoA + NADH + H(+)</text>
        <dbReference type="Rhea" id="RHEA:22432"/>
        <dbReference type="ChEBI" id="CHEBI:15378"/>
        <dbReference type="ChEBI" id="CHEBI:57318"/>
        <dbReference type="ChEBI" id="CHEBI:57540"/>
        <dbReference type="ChEBI" id="CHEBI:57945"/>
        <dbReference type="ChEBI" id="CHEBI:90726"/>
        <dbReference type="EC" id="1.1.1.35"/>
    </reaction>
</comment>
<name>A0A2N3I7C7_9BACT</name>
<dbReference type="Gene3D" id="3.90.226.10">
    <property type="entry name" value="2-enoyl-CoA Hydratase, Chain A, domain 1"/>
    <property type="match status" value="1"/>
</dbReference>
<evidence type="ECO:0000256" key="4">
    <source>
        <dbReference type="ARBA" id="ARBA00023002"/>
    </source>
</evidence>
<dbReference type="OrthoDB" id="9771883at2"/>
<dbReference type="Pfam" id="PF02737">
    <property type="entry name" value="3HCDH_N"/>
    <property type="match status" value="1"/>
</dbReference>
<gene>
    <name evidence="10" type="ORF">Rain11_2433</name>
</gene>
<sequence length="811" mass="90043">METTVEKPRVQKAYETRRIRKVAVLGAGVMGSRIACHFANIGAEVLLMDIAPKELSPEEQAKGLTLESPEVRNRIVKAAFENTLKAKPAALYNEKFASRIKLGNFEDNMPEIASADWIIEVVVERLDIKQKVFEQVEKYRKKGTLITSNTSGIPIRMMAEGRSDDFKAHFCGTHFFNPPRYLKLLEIIPTEHTKPEVVEFLMDYGAQILGKTTVLCKDTPAFIANRVGVYAIMDALHTIEAMGLSVEAVDKLTGPVLGRPKSATFRTLDVVGLDTMILVANGLSQNVPHDESKEAFRLPKSLEFLKEKNWLGDKSGQGYYKKDKETKEIFALDLKTFEYKPQEKVKFKALEATKMIDKVKERLPVLIKSDDQAGEFYRKTFASLFAYVANRIPEIADHLYQIDDAVCAGFGWEVGPFETWDTIGIEYGCQIIQEAGKKVAPWVQEMLAAGNTSFYKLENGKQLYYDIPSKSYKPIQKSGEIIILDNIRKTNKVWGNAGSTLFDLGDGILGLEFHTKMNSIGAEVIEGINRAIEIAEKDFRGLVIGSNAENFSAGANLAMLMMFAIEQEWDEINLMIAQFQKTMMRARYSAIPVVTAPAGLALGGGCELNLHADHIHAHAETYMGLVEFGVGLIPAGGGSKEMTLRVSDSFQEGDVEFNNLQTAFMNIATAKVATSAHEAMEMGYLRKSDTIGLNRAFHLAEAKAKAIELAEMGYTQPKQREDIKVLGRSALATLKAGIVGMLYGNYISEHDAKIAEKLAYVMTGGDLTSPQLVSEQYLLDLEREAFLSLCGEKKTLERIQSILTTGKPLRN</sequence>
<dbReference type="Pfam" id="PF00725">
    <property type="entry name" value="3HCDH"/>
    <property type="match status" value="1"/>
</dbReference>
<feature type="domain" description="3-hydroxyacyl-CoA dehydrogenase C-terminal" evidence="8">
    <location>
        <begin position="222"/>
        <end position="321"/>
    </location>
</feature>
<dbReference type="PANTHER" id="PTHR48075">
    <property type="entry name" value="3-HYDROXYACYL-COA DEHYDROGENASE FAMILY PROTEIN"/>
    <property type="match status" value="1"/>
</dbReference>
<dbReference type="InterPro" id="IPR001753">
    <property type="entry name" value="Enoyl-CoA_hydra/iso"/>
</dbReference>